<gene>
    <name evidence="2" type="ORF">GJ688_07230</name>
</gene>
<dbReference type="GO" id="GO:0000902">
    <property type="term" value="P:cell morphogenesis"/>
    <property type="evidence" value="ECO:0007669"/>
    <property type="project" value="InterPro"/>
</dbReference>
<dbReference type="SUPFAM" id="SSF63848">
    <property type="entry name" value="Cell-division inhibitor MinC, C-terminal domain"/>
    <property type="match status" value="1"/>
</dbReference>
<dbReference type="AlphaFoldDB" id="A0A6I3SJ38"/>
<dbReference type="InterPro" id="IPR046865">
    <property type="entry name" value="FapA_b_solenoid"/>
</dbReference>
<keyword evidence="3" id="KW-1185">Reference proteome</keyword>
<accession>A0A6I3SJ38</accession>
<evidence type="ECO:0000313" key="3">
    <source>
        <dbReference type="Proteomes" id="UP000430670"/>
    </source>
</evidence>
<dbReference type="Pfam" id="PF03961">
    <property type="entry name" value="FapA"/>
    <property type="match status" value="1"/>
</dbReference>
<dbReference type="InterPro" id="IPR036145">
    <property type="entry name" value="MinC_C_sf"/>
</dbReference>
<feature type="domain" description="Flagellar Assembly Protein A N-terminal region" evidence="1">
    <location>
        <begin position="130"/>
        <end position="276"/>
    </location>
</feature>
<comment type="caution">
    <text evidence="2">The sequence shown here is derived from an EMBL/GenBank/DDBJ whole genome shotgun (WGS) entry which is preliminary data.</text>
</comment>
<dbReference type="OrthoDB" id="1279at2"/>
<dbReference type="EMBL" id="WNKU01000006">
    <property type="protein sequence ID" value="MTV48772.1"/>
    <property type="molecule type" value="Genomic_DNA"/>
</dbReference>
<dbReference type="InterPro" id="IPR046866">
    <property type="entry name" value="FapA_N"/>
</dbReference>
<evidence type="ECO:0000259" key="1">
    <source>
        <dbReference type="Pfam" id="PF20250"/>
    </source>
</evidence>
<dbReference type="PANTHER" id="PTHR38032">
    <property type="entry name" value="POLYMERASE-RELATED"/>
    <property type="match status" value="1"/>
</dbReference>
<dbReference type="PANTHER" id="PTHR38032:SF1">
    <property type="entry name" value="RNA-BINDING PROTEIN KHPB N-TERMINAL DOMAIN-CONTAINING PROTEIN"/>
    <property type="match status" value="1"/>
</dbReference>
<dbReference type="InterPro" id="IPR005646">
    <property type="entry name" value="FapA"/>
</dbReference>
<reference evidence="2 3" key="1">
    <citation type="submission" date="2019-11" db="EMBL/GenBank/DDBJ databases">
        <title>Whole-genome sequence of a the green, strictly anaerobic photosynthetic bacterium Heliobacillus mobilis DSM 6151.</title>
        <authorList>
            <person name="Kyndt J.A."/>
            <person name="Meyer T.E."/>
        </authorList>
    </citation>
    <scope>NUCLEOTIDE SEQUENCE [LARGE SCALE GENOMIC DNA]</scope>
    <source>
        <strain evidence="2 3">DSM 6151</strain>
    </source>
</reference>
<organism evidence="2 3">
    <name type="scientific">Heliobacterium mobile</name>
    <name type="common">Heliobacillus mobilis</name>
    <dbReference type="NCBI Taxonomy" id="28064"/>
    <lineage>
        <taxon>Bacteria</taxon>
        <taxon>Bacillati</taxon>
        <taxon>Bacillota</taxon>
        <taxon>Clostridia</taxon>
        <taxon>Eubacteriales</taxon>
        <taxon>Heliobacteriaceae</taxon>
        <taxon>Heliobacterium</taxon>
    </lineage>
</organism>
<evidence type="ECO:0000313" key="2">
    <source>
        <dbReference type="EMBL" id="MTV48772.1"/>
    </source>
</evidence>
<sequence length="597" mass="64220">MQLISRSQEVVCMSSKEPEKDVTINVDGQVWIDQTGLVRVQNPNGVGRYPVVSPGQHVTVYVDGEEIREPVVVSEESKVRIVPEEVPALSEIEVILSSDELVAEVVTRFGPKTEYKAAPTEPAVQVVVEGEIDREVPPGDISEGEVVQALQRAGVTAETNLQEVLLALQEKRCGRFVVARGQAALNGEDEIFRLVEPKQREVGEQDLVNYREKSVYGVEIGRLVAIRAGDVRGKPGLTVRGKVISAKDGKGLAIKVGHGVAVKGRQYVATTSGRPRWDPVRRVLEVLPVFECKSVDLTTGNIHFPGDVSIKGDVQEGFIVEATGTITVDGSVYGGHLMAGSHIIVSKNVIGGTVEAGGIQASLKSVLLYLSPLVKRMQDCLQAIEQLKRNPAFRFKDLAQTGDGPLFALLMENKYRDVPGYVEKVIQVGTEVIPELVKELKEMLLGPSITKVNSLDEVAALVDEMARKEQDIQESVARTAEVTVGNVQNSQIVGSGSVTVNGSAINSEVRSGSNISVRGVFRGGTASGFSIICGELGSPGDVETEAVVGEKGTISAKVLHSGVILRLGTVISKTVKLELQVKCRTEDGRLVVERGRF</sequence>
<protein>
    <submittedName>
        <fullName evidence="2">DUF342 domain-containing protein</fullName>
    </submittedName>
</protein>
<dbReference type="Proteomes" id="UP000430670">
    <property type="component" value="Unassembled WGS sequence"/>
</dbReference>
<dbReference type="Pfam" id="PF20250">
    <property type="entry name" value="FapA_N"/>
    <property type="match status" value="1"/>
</dbReference>
<name>A0A6I3SJ38_HELMO</name>
<proteinExistence type="predicted"/>